<organism evidence="1 2">
    <name type="scientific">Fulvimonas yonginensis</name>
    <dbReference type="NCBI Taxonomy" id="1495200"/>
    <lineage>
        <taxon>Bacteria</taxon>
        <taxon>Pseudomonadati</taxon>
        <taxon>Pseudomonadota</taxon>
        <taxon>Gammaproteobacteria</taxon>
        <taxon>Lysobacterales</taxon>
        <taxon>Rhodanobacteraceae</taxon>
        <taxon>Fulvimonas</taxon>
    </lineage>
</organism>
<accession>A0ABU8JAY5</accession>
<proteinExistence type="predicted"/>
<gene>
    <name evidence="1" type="ORF">WAT24_06895</name>
</gene>
<evidence type="ECO:0008006" key="3">
    <source>
        <dbReference type="Google" id="ProtNLM"/>
    </source>
</evidence>
<dbReference type="Proteomes" id="UP001381174">
    <property type="component" value="Unassembled WGS sequence"/>
</dbReference>
<reference evidence="1 2" key="1">
    <citation type="journal article" date="2014" name="Int. J. Syst. Evol. Microbiol.">
        <title>Fulvimonas yonginensis sp. nov., isolated from greenhouse soil, and emended description of the genus Fulvimonas.</title>
        <authorList>
            <person name="Ahn J.H."/>
            <person name="Kim S.J."/>
            <person name="Weon H.Y."/>
            <person name="Hong S.B."/>
            <person name="Seok S.J."/>
            <person name="Kwon S.W."/>
        </authorList>
    </citation>
    <scope>NUCLEOTIDE SEQUENCE [LARGE SCALE GENOMIC DNA]</scope>
    <source>
        <strain evidence="1 2">KACC 16952</strain>
    </source>
</reference>
<dbReference type="InterPro" id="IPR010982">
    <property type="entry name" value="Lambda_DNA-bd_dom_sf"/>
</dbReference>
<evidence type="ECO:0000313" key="2">
    <source>
        <dbReference type="Proteomes" id="UP001381174"/>
    </source>
</evidence>
<dbReference type="SUPFAM" id="SSF47413">
    <property type="entry name" value="lambda repressor-like DNA-binding domains"/>
    <property type="match status" value="1"/>
</dbReference>
<dbReference type="EMBL" id="JBBBNY010000003">
    <property type="protein sequence ID" value="MEI7036480.1"/>
    <property type="molecule type" value="Genomic_DNA"/>
</dbReference>
<protein>
    <recommendedName>
        <fullName evidence="3">HTH cro/C1-type domain-containing protein</fullName>
    </recommendedName>
</protein>
<comment type="caution">
    <text evidence="1">The sequence shown here is derived from an EMBL/GenBank/DDBJ whole genome shotgun (WGS) entry which is preliminary data.</text>
</comment>
<evidence type="ECO:0000313" key="1">
    <source>
        <dbReference type="EMBL" id="MEI7036480.1"/>
    </source>
</evidence>
<name>A0ABU8JAY5_9GAMM</name>
<sequence length="186" mass="20030">MVKQISGIRVHAAPTLGGAGYFMRSKQGFAAMSDESGQTKTSHPGYLVELGRRLSAVLDELPSRQKAADIAGRSTDMLNKYERGAAEPPFTAVARLCLAANVRMEWVATGIGEKKANPWEPAPEHASQAVRREDLMMAMQLASESLGNKVLSPADHAELVSLLYELLVEGLPQATVLRFARKAAGV</sequence>
<keyword evidence="2" id="KW-1185">Reference proteome</keyword>
<dbReference type="RefSeq" id="WP_336807096.1">
    <property type="nucleotide sequence ID" value="NZ_JBBBNY010000003.1"/>
</dbReference>